<dbReference type="Proteomes" id="UP001055114">
    <property type="component" value="Unassembled WGS sequence"/>
</dbReference>
<dbReference type="GeneID" id="49202596"/>
<dbReference type="Proteomes" id="UP000448908">
    <property type="component" value="Unassembled WGS sequence"/>
</dbReference>
<reference evidence="12 13" key="1">
    <citation type="submission" date="2018-08" db="EMBL/GenBank/DDBJ databases">
        <title>A genome reference for cultivated species of the human gut microbiota.</title>
        <authorList>
            <person name="Zou Y."/>
            <person name="Xue W."/>
            <person name="Luo G."/>
        </authorList>
    </citation>
    <scope>NUCLEOTIDE SEQUENCE [LARGE SCALE GENOMIC DNA]</scope>
    <source>
        <strain evidence="11 13">AM16-50</strain>
        <strain evidence="10 15">AM34-17</strain>
        <strain evidence="9 14">AM50-15</strain>
        <strain evidence="8 12">OM05-11AA</strain>
    </source>
</reference>
<dbReference type="EMBL" id="QSUP01000005">
    <property type="protein sequence ID" value="RGN52704.1"/>
    <property type="molecule type" value="Genomic_DNA"/>
</dbReference>
<evidence type="ECO:0000313" key="19">
    <source>
        <dbReference type="Proteomes" id="UP000482671"/>
    </source>
</evidence>
<organism evidence="9 14">
    <name type="scientific">Parabacteroides merdae</name>
    <dbReference type="NCBI Taxonomy" id="46503"/>
    <lineage>
        <taxon>Bacteria</taxon>
        <taxon>Pseudomonadati</taxon>
        <taxon>Bacteroidota</taxon>
        <taxon>Bacteroidia</taxon>
        <taxon>Bacteroidales</taxon>
        <taxon>Tannerellaceae</taxon>
        <taxon>Parabacteroides</taxon>
    </lineage>
</organism>
<reference evidence="3" key="3">
    <citation type="submission" date="2022-01" db="EMBL/GenBank/DDBJ databases">
        <title>Novel bile acid biosynthetic pathways are enriched in the microbiome of centenarians.</title>
        <authorList>
            <person name="Sato Y."/>
            <person name="Atarashi K."/>
            <person name="Plichta R.D."/>
            <person name="Arai Y."/>
            <person name="Sasajima S."/>
            <person name="Kearney M.S."/>
            <person name="Suda W."/>
            <person name="Takeshita K."/>
            <person name="Sasaki T."/>
            <person name="Okamoto S."/>
            <person name="Skelly N.A."/>
            <person name="Okamura Y."/>
            <person name="Vlamakis H."/>
            <person name="Li Y."/>
            <person name="Tanoue T."/>
            <person name="Takei H."/>
            <person name="Nittono H."/>
            <person name="Narushima S."/>
            <person name="Irie J."/>
            <person name="Itoh H."/>
            <person name="Moriya K."/>
            <person name="Sugiura Y."/>
            <person name="Suematsu M."/>
            <person name="Moritoki N."/>
            <person name="Shibata S."/>
            <person name="Littman R.D."/>
            <person name="Fischbach A.M."/>
            <person name="Uwamino Y."/>
            <person name="Inoue T."/>
            <person name="Honda A."/>
            <person name="Hattori M."/>
            <person name="Murai T."/>
            <person name="Xavier J.R."/>
            <person name="Hirose N."/>
            <person name="Honda K."/>
        </authorList>
    </citation>
    <scope>NUCLEOTIDE SEQUENCE</scope>
    <source>
        <strain evidence="3">CE91-St3</strain>
    </source>
</reference>
<evidence type="ECO:0000313" key="18">
    <source>
        <dbReference type="Proteomes" id="UP000448908"/>
    </source>
</evidence>
<evidence type="ECO:0000256" key="1">
    <source>
        <dbReference type="ARBA" id="ARBA00023125"/>
    </source>
</evidence>
<sequence length="128" mass="14451">MAHYYVVRQKLDKTGAEDKVRYYGVPVTCGRVSTKKLADLVADRCSLSRGDVFASVCEIGGMILELLKDGYSVELDGLGDFYLSAGSEGFEDPKKCTPHRVKARRVCFRMAPCVRKSMKFVKFERNPW</sequence>
<name>A0A355VNF4_9BACT</name>
<dbReference type="NCBIfam" id="TIGR01201">
    <property type="entry name" value="HU_rel"/>
    <property type="match status" value="1"/>
</dbReference>
<evidence type="ECO:0000313" key="14">
    <source>
        <dbReference type="Proteomes" id="UP000285173"/>
    </source>
</evidence>
<evidence type="ECO:0000313" key="15">
    <source>
        <dbReference type="Proteomes" id="UP000286260"/>
    </source>
</evidence>
<evidence type="ECO:0000313" key="11">
    <source>
        <dbReference type="EMBL" id="RHH75758.1"/>
    </source>
</evidence>
<dbReference type="EMBL" id="QRKC01000007">
    <property type="protein sequence ID" value="RHH75758.1"/>
    <property type="molecule type" value="Genomic_DNA"/>
</dbReference>
<evidence type="ECO:0000313" key="10">
    <source>
        <dbReference type="EMBL" id="RHC79478.1"/>
    </source>
</evidence>
<evidence type="ECO:0000313" key="4">
    <source>
        <dbReference type="EMBL" id="MTU28887.1"/>
    </source>
</evidence>
<accession>A0A355VNF4</accession>
<evidence type="ECO:0000313" key="3">
    <source>
        <dbReference type="EMBL" id="GKH73961.1"/>
    </source>
</evidence>
<dbReference type="AlphaFoldDB" id="A0A355VNF4"/>
<dbReference type="EMBL" id="QSII01000038">
    <property type="protein sequence ID" value="RHC79478.1"/>
    <property type="molecule type" value="Genomic_DNA"/>
</dbReference>
<feature type="domain" description="HU" evidence="2">
    <location>
        <begin position="1"/>
        <end position="125"/>
    </location>
</feature>
<dbReference type="InterPro" id="IPR005902">
    <property type="entry name" value="HU_DNA-bd_put"/>
</dbReference>
<evidence type="ECO:0000313" key="17">
    <source>
        <dbReference type="Proteomes" id="UP000437446"/>
    </source>
</evidence>
<dbReference type="OrthoDB" id="9809801at2"/>
<protein>
    <recommendedName>
        <fullName evidence="2">HU domain-containing protein</fullName>
    </recommendedName>
</protein>
<dbReference type="InterPro" id="IPR010992">
    <property type="entry name" value="IHF-like_DNA-bd_dom_sf"/>
</dbReference>
<evidence type="ECO:0000313" key="13">
    <source>
        <dbReference type="Proteomes" id="UP000283732"/>
    </source>
</evidence>
<evidence type="ECO:0000313" key="5">
    <source>
        <dbReference type="EMBL" id="MTU39733.1"/>
    </source>
</evidence>
<dbReference type="EMBL" id="WNDA01000003">
    <property type="protein sequence ID" value="MTU68078.1"/>
    <property type="molecule type" value="Genomic_DNA"/>
</dbReference>
<dbReference type="Proteomes" id="UP000286260">
    <property type="component" value="Unassembled WGS sequence"/>
</dbReference>
<dbReference type="SUPFAM" id="SSF47729">
    <property type="entry name" value="IHF-like DNA-binding proteins"/>
    <property type="match status" value="1"/>
</dbReference>
<dbReference type="Pfam" id="PF18291">
    <property type="entry name" value="HU-HIG"/>
    <property type="match status" value="1"/>
</dbReference>
<dbReference type="RefSeq" id="WP_005640203.1">
    <property type="nucleotide sequence ID" value="NZ_BAABYG010000001.1"/>
</dbReference>
<dbReference type="Proteomes" id="UP000283732">
    <property type="component" value="Unassembled WGS sequence"/>
</dbReference>
<evidence type="ECO:0000259" key="2">
    <source>
        <dbReference type="Pfam" id="PF18291"/>
    </source>
</evidence>
<dbReference type="GO" id="GO:0003677">
    <property type="term" value="F:DNA binding"/>
    <property type="evidence" value="ECO:0007669"/>
    <property type="project" value="UniProtKB-KW"/>
</dbReference>
<gene>
    <name evidence="3" type="ORF">CE91St3_38240</name>
    <name evidence="11" type="ORF">DW191_14830</name>
    <name evidence="10" type="ORF">DW828_18745</name>
    <name evidence="9" type="ORF">DW986_02580</name>
    <name evidence="8" type="ORF">DXB61_06355</name>
    <name evidence="4" type="ORF">GMD66_06590</name>
    <name evidence="5" type="ORF">GMD82_09620</name>
    <name evidence="6" type="ORF">GMD92_03025</name>
    <name evidence="7" type="ORF">GME02_10840</name>
</gene>
<dbReference type="EMBL" id="WNCR01000002">
    <property type="protein sequence ID" value="MTU28887.1"/>
    <property type="molecule type" value="Genomic_DNA"/>
</dbReference>
<evidence type="ECO:0000313" key="7">
    <source>
        <dbReference type="EMBL" id="MTV02147.1"/>
    </source>
</evidence>
<dbReference type="EMBL" id="QSEF01000003">
    <property type="protein sequence ID" value="RGZ50727.1"/>
    <property type="molecule type" value="Genomic_DNA"/>
</dbReference>
<dbReference type="EMBL" id="WNDD01000011">
    <property type="protein sequence ID" value="MTV02147.1"/>
    <property type="molecule type" value="Genomic_DNA"/>
</dbReference>
<dbReference type="Proteomes" id="UP000285173">
    <property type="component" value="Unassembled WGS sequence"/>
</dbReference>
<reference evidence="16 17" key="2">
    <citation type="journal article" date="2019" name="Nat. Med.">
        <title>A library of human gut bacterial isolates paired with longitudinal multiomics data enables mechanistic microbiome research.</title>
        <authorList>
            <person name="Poyet M."/>
            <person name="Groussin M."/>
            <person name="Gibbons S.M."/>
            <person name="Avila-Pacheco J."/>
            <person name="Jiang X."/>
            <person name="Kearney S.M."/>
            <person name="Perrotta A.R."/>
            <person name="Berdy B."/>
            <person name="Zhao S."/>
            <person name="Lieberman T.D."/>
            <person name="Swanson P.K."/>
            <person name="Smith M."/>
            <person name="Roesemann S."/>
            <person name="Alexander J.E."/>
            <person name="Rich S.A."/>
            <person name="Livny J."/>
            <person name="Vlamakis H."/>
            <person name="Clish C."/>
            <person name="Bullock K."/>
            <person name="Deik A."/>
            <person name="Scott J."/>
            <person name="Pierce K.A."/>
            <person name="Xavier R.J."/>
            <person name="Alm E.J."/>
        </authorList>
    </citation>
    <scope>NUCLEOTIDE SEQUENCE [LARGE SCALE GENOMIC DNA]</scope>
    <source>
        <strain evidence="7 19">BIOML-A11</strain>
        <strain evidence="6 18">BIOML-A16</strain>
        <strain evidence="4 17">BIOML-A25</strain>
        <strain evidence="5 16">BIOML-A29</strain>
    </source>
</reference>
<evidence type="ECO:0000313" key="12">
    <source>
        <dbReference type="Proteomes" id="UP000261088"/>
    </source>
</evidence>
<proteinExistence type="predicted"/>
<evidence type="ECO:0000313" key="9">
    <source>
        <dbReference type="EMBL" id="RGZ50727.1"/>
    </source>
</evidence>
<dbReference type="Proteomes" id="UP000261088">
    <property type="component" value="Unassembled WGS sequence"/>
</dbReference>
<dbReference type="Proteomes" id="UP000482671">
    <property type="component" value="Unassembled WGS sequence"/>
</dbReference>
<evidence type="ECO:0000313" key="8">
    <source>
        <dbReference type="EMBL" id="RGN52704.1"/>
    </source>
</evidence>
<keyword evidence="16" id="KW-1185">Reference proteome</keyword>
<dbReference type="Proteomes" id="UP000434916">
    <property type="component" value="Unassembled WGS sequence"/>
</dbReference>
<evidence type="ECO:0000313" key="6">
    <source>
        <dbReference type="EMBL" id="MTU68078.1"/>
    </source>
</evidence>
<dbReference type="EMBL" id="WNCN01000010">
    <property type="protein sequence ID" value="MTU39733.1"/>
    <property type="molecule type" value="Genomic_DNA"/>
</dbReference>
<dbReference type="EMBL" id="BQNZ01000004">
    <property type="protein sequence ID" value="GKH73961.1"/>
    <property type="molecule type" value="Genomic_DNA"/>
</dbReference>
<dbReference type="Proteomes" id="UP000437446">
    <property type="component" value="Unassembled WGS sequence"/>
</dbReference>
<dbReference type="InterPro" id="IPR041607">
    <property type="entry name" value="HU-HIG"/>
</dbReference>
<evidence type="ECO:0000313" key="16">
    <source>
        <dbReference type="Proteomes" id="UP000434916"/>
    </source>
</evidence>
<comment type="caution">
    <text evidence="9">The sequence shown here is derived from an EMBL/GenBank/DDBJ whole genome shotgun (WGS) entry which is preliminary data.</text>
</comment>
<keyword evidence="1" id="KW-0238">DNA-binding</keyword>